<sequence>MNAVIDGNICDFRWLASGEGLIGEKNRRPCYSMSSKAVR</sequence>
<organism evidence="1">
    <name type="scientific">Serratia fonticola</name>
    <dbReference type="NCBI Taxonomy" id="47917"/>
    <lineage>
        <taxon>Bacteria</taxon>
        <taxon>Pseudomonadati</taxon>
        <taxon>Pseudomonadota</taxon>
        <taxon>Gammaproteobacteria</taxon>
        <taxon>Enterobacterales</taxon>
        <taxon>Yersiniaceae</taxon>
        <taxon>Serratia</taxon>
    </lineage>
</organism>
<proteinExistence type="predicted"/>
<reference evidence="1" key="1">
    <citation type="submission" date="2019-05" db="EMBL/GenBank/DDBJ databases">
        <authorList>
            <consortium name="Pathogen Informatics"/>
        </authorList>
    </citation>
    <scope>NUCLEOTIDE SEQUENCE [LARGE SCALE GENOMIC DNA]</scope>
    <source>
        <strain evidence="1">NCTC12965</strain>
    </source>
</reference>
<dbReference type="EMBL" id="CABEEZ010000118">
    <property type="protein sequence ID" value="VTR48736.1"/>
    <property type="molecule type" value="Genomic_DNA"/>
</dbReference>
<name>A0A4U9VNA0_SERFO</name>
<dbReference type="AlphaFoldDB" id="A0A4U9VNA0"/>
<gene>
    <name evidence="1" type="ORF">NCTC12965_05719</name>
</gene>
<evidence type="ECO:0000313" key="1">
    <source>
        <dbReference type="EMBL" id="VTR48736.1"/>
    </source>
</evidence>
<accession>A0A4U9VNA0</accession>
<protein>
    <submittedName>
        <fullName evidence="1">Uncharacterized protein</fullName>
    </submittedName>
</protein>